<evidence type="ECO:0000313" key="3">
    <source>
        <dbReference type="Proteomes" id="UP000509658"/>
    </source>
</evidence>
<gene>
    <name evidence="2" type="ORF">HUE57_12445</name>
</gene>
<feature type="chain" id="PRO_5026883614" evidence="1">
    <location>
        <begin position="22"/>
        <end position="104"/>
    </location>
</feature>
<dbReference type="AlphaFoldDB" id="A0A6N0HXA4"/>
<feature type="signal peptide" evidence="1">
    <location>
        <begin position="1"/>
        <end position="21"/>
    </location>
</feature>
<evidence type="ECO:0000313" key="2">
    <source>
        <dbReference type="EMBL" id="QKQ26995.1"/>
    </source>
</evidence>
<protein>
    <submittedName>
        <fullName evidence="2">Uncharacterized protein</fullName>
    </submittedName>
</protein>
<sequence length="104" mass="11668">MSKTVKRLLAVALLLPLTTFAETETRVESGDELEIVSIHANQCADCPTLGMTMADVEAKYGAPLEQRDAVGEPPISRWVFEGFTVYFERQYVLHSVVNRKKKPQ</sequence>
<keyword evidence="3" id="KW-1185">Reference proteome</keyword>
<proteinExistence type="predicted"/>
<dbReference type="KEGG" id="rev:HUE57_12445"/>
<dbReference type="EMBL" id="CP054491">
    <property type="protein sequence ID" value="QKQ26995.1"/>
    <property type="molecule type" value="Genomic_DNA"/>
</dbReference>
<name>A0A6N0HXA4_9GAMM</name>
<accession>A0A6N0HXA4</accession>
<dbReference type="Proteomes" id="UP000509658">
    <property type="component" value="Chromosome"/>
</dbReference>
<dbReference type="RefSeq" id="WP_078482334.1">
    <property type="nucleotide sequence ID" value="NZ_CP054491.1"/>
</dbReference>
<keyword evidence="1" id="KW-0732">Signal</keyword>
<organism evidence="2 3">
    <name type="scientific">Candidatus Reidiella endopervernicosa</name>
    <dbReference type="NCBI Taxonomy" id="2738883"/>
    <lineage>
        <taxon>Bacteria</taxon>
        <taxon>Pseudomonadati</taxon>
        <taxon>Pseudomonadota</taxon>
        <taxon>Gammaproteobacteria</taxon>
        <taxon>Candidatus Reidiella</taxon>
    </lineage>
</organism>
<evidence type="ECO:0000256" key="1">
    <source>
        <dbReference type="SAM" id="SignalP"/>
    </source>
</evidence>
<reference evidence="2 3" key="1">
    <citation type="submission" date="2020-05" db="EMBL/GenBank/DDBJ databases">
        <title>Horizontal transmission and recombination maintain forever young bacterial symbiont genomes.</title>
        <authorList>
            <person name="Russell S.L."/>
            <person name="Pepper-Tunick E."/>
            <person name="Svedberg J."/>
            <person name="Byrne A."/>
            <person name="Ruelas Castillo J."/>
            <person name="Vollmers C."/>
            <person name="Beinart R.A."/>
            <person name="Corbett-Detig R."/>
        </authorList>
    </citation>
    <scope>NUCLEOTIDE SEQUENCE [LARGE SCALE GENOMIC DNA]</scope>
    <source>
        <strain evidence="2">Santa_Monica_outfall</strain>
    </source>
</reference>